<dbReference type="OrthoDB" id="6499973at2759"/>
<keyword evidence="3" id="KW-0472">Membrane</keyword>
<dbReference type="InterPro" id="IPR036259">
    <property type="entry name" value="MFS_trans_sf"/>
</dbReference>
<feature type="transmembrane region" description="Helical" evidence="3">
    <location>
        <begin position="201"/>
        <end position="223"/>
    </location>
</feature>
<name>A0A815MR49_ADIRI</name>
<feature type="domain" description="Major facilitator superfamily (MFS) profile" evidence="4">
    <location>
        <begin position="411"/>
        <end position="614"/>
    </location>
</feature>
<dbReference type="Proteomes" id="UP000663852">
    <property type="component" value="Unassembled WGS sequence"/>
</dbReference>
<feature type="transmembrane region" description="Helical" evidence="3">
    <location>
        <begin position="113"/>
        <end position="132"/>
    </location>
</feature>
<feature type="transmembrane region" description="Helical" evidence="3">
    <location>
        <begin position="505"/>
        <end position="526"/>
    </location>
</feature>
<feature type="transmembrane region" description="Helical" evidence="3">
    <location>
        <begin position="412"/>
        <end position="438"/>
    </location>
</feature>
<evidence type="ECO:0000256" key="3">
    <source>
        <dbReference type="SAM" id="Phobius"/>
    </source>
</evidence>
<feature type="transmembrane region" description="Helical" evidence="3">
    <location>
        <begin position="483"/>
        <end position="499"/>
    </location>
</feature>
<dbReference type="Gene3D" id="1.20.1250.20">
    <property type="entry name" value="MFS general substrate transporter like domains"/>
    <property type="match status" value="2"/>
</dbReference>
<dbReference type="InterPro" id="IPR011701">
    <property type="entry name" value="MFS"/>
</dbReference>
<dbReference type="GO" id="GO:0016020">
    <property type="term" value="C:membrane"/>
    <property type="evidence" value="ECO:0007669"/>
    <property type="project" value="UniProtKB-SubCell"/>
</dbReference>
<feature type="transmembrane region" description="Helical" evidence="3">
    <location>
        <begin position="170"/>
        <end position="189"/>
    </location>
</feature>
<feature type="compositionally biased region" description="Low complexity" evidence="2">
    <location>
        <begin position="309"/>
        <end position="325"/>
    </location>
</feature>
<keyword evidence="3" id="KW-0812">Transmembrane</keyword>
<evidence type="ECO:0000256" key="1">
    <source>
        <dbReference type="ARBA" id="ARBA00004141"/>
    </source>
</evidence>
<evidence type="ECO:0000313" key="6">
    <source>
        <dbReference type="EMBL" id="CAF1426318.1"/>
    </source>
</evidence>
<evidence type="ECO:0000313" key="7">
    <source>
        <dbReference type="Proteomes" id="UP000663828"/>
    </source>
</evidence>
<comment type="subcellular location">
    <subcellularLocation>
        <location evidence="1">Membrane</location>
        <topology evidence="1">Multi-pass membrane protein</topology>
    </subcellularLocation>
</comment>
<dbReference type="SUPFAM" id="SSF103473">
    <property type="entry name" value="MFS general substrate transporter"/>
    <property type="match status" value="1"/>
</dbReference>
<protein>
    <recommendedName>
        <fullName evidence="4">Major facilitator superfamily (MFS) profile domain-containing protein</fullName>
    </recommendedName>
</protein>
<proteinExistence type="predicted"/>
<dbReference type="Proteomes" id="UP000663828">
    <property type="component" value="Unassembled WGS sequence"/>
</dbReference>
<evidence type="ECO:0000313" key="5">
    <source>
        <dbReference type="EMBL" id="CAF0728107.1"/>
    </source>
</evidence>
<dbReference type="InterPro" id="IPR020846">
    <property type="entry name" value="MFS_dom"/>
</dbReference>
<evidence type="ECO:0000259" key="4">
    <source>
        <dbReference type="PROSITE" id="PS50850"/>
    </source>
</evidence>
<dbReference type="Pfam" id="PF07690">
    <property type="entry name" value="MFS_1"/>
    <property type="match status" value="2"/>
</dbReference>
<feature type="transmembrane region" description="Helical" evidence="3">
    <location>
        <begin position="138"/>
        <end position="163"/>
    </location>
</feature>
<dbReference type="EMBL" id="CAJNOR010003566">
    <property type="protein sequence ID" value="CAF1426318.1"/>
    <property type="molecule type" value="Genomic_DNA"/>
</dbReference>
<comment type="caution">
    <text evidence="6">The sequence shown here is derived from an EMBL/GenBank/DDBJ whole genome shotgun (WGS) entry which is preliminary data.</text>
</comment>
<dbReference type="PROSITE" id="PS50850">
    <property type="entry name" value="MFS"/>
    <property type="match status" value="1"/>
</dbReference>
<sequence>MAAKQILKKKHLEEEELAKLKKLDDNSVQEEYEYVTVPPDGGFGWVVAIAAMLCNLICDGTLFAFGTMKIHLQEYFKCSDMLILMVGSVPCGVYLLVGPIVSGLANRYGCRPIIIIGSIGAAICMALSTLSPSVWVMMIVYGVFGGIFFGMVYLPSVVMVSFYFDKKRSIANGLVTAGTGLGALSFGPLADLLMSKFGWKIGMLIFAGIMLTGILFGLIMRPLKPQKVPVKREIELQSPVTPQTQKNQDLSSPQAILKTTDGANEVLLPTADESARISTTATVPVGDVNSNEIPAVTTVDPTSSPLNQSSRNRTISSSSHASVSSGENRVGVSNPEDASRPLYKKDAFVSGSIQQLHHGSRTSLNKTNPYVSSVTNIPAAANEEKKKDSAARAFIDILGAMTDFSILKNKQLLLICIGNIFSMLGYYLPIMCLVSFAVEDLKVNKTHASFLLTIFGLFNTIGRFAGGPIAMIPHLNALRVHNALLFTAGILTVLAAYAYNLTTCALYAALCGFAIAPHMSLLPSVIYDCVGLDRYTTAFGILFLFRGVTSIIGPPAAGFLKDATKKYDMAFAIGGAMIIVASFFHIFIAFVQPESETEIEKEQEKVQKKNKLDV</sequence>
<organism evidence="6 7">
    <name type="scientific">Adineta ricciae</name>
    <name type="common">Rotifer</name>
    <dbReference type="NCBI Taxonomy" id="249248"/>
    <lineage>
        <taxon>Eukaryota</taxon>
        <taxon>Metazoa</taxon>
        <taxon>Spiralia</taxon>
        <taxon>Gnathifera</taxon>
        <taxon>Rotifera</taxon>
        <taxon>Eurotatoria</taxon>
        <taxon>Bdelloidea</taxon>
        <taxon>Adinetida</taxon>
        <taxon>Adinetidae</taxon>
        <taxon>Adineta</taxon>
    </lineage>
</organism>
<feature type="transmembrane region" description="Helical" evidence="3">
    <location>
        <begin position="538"/>
        <end position="557"/>
    </location>
</feature>
<dbReference type="AlphaFoldDB" id="A0A815MR49"/>
<dbReference type="InterPro" id="IPR050327">
    <property type="entry name" value="Proton-linked_MCT"/>
</dbReference>
<feature type="compositionally biased region" description="Polar residues" evidence="2">
    <location>
        <begin position="299"/>
        <end position="308"/>
    </location>
</feature>
<dbReference type="EMBL" id="CAJNOJ010000002">
    <property type="protein sequence ID" value="CAF0728107.1"/>
    <property type="molecule type" value="Genomic_DNA"/>
</dbReference>
<dbReference type="PANTHER" id="PTHR11360:SF286">
    <property type="entry name" value="GH22266P"/>
    <property type="match status" value="1"/>
</dbReference>
<feature type="transmembrane region" description="Helical" evidence="3">
    <location>
        <begin position="81"/>
        <end position="101"/>
    </location>
</feature>
<feature type="transmembrane region" description="Helical" evidence="3">
    <location>
        <begin position="450"/>
        <end position="471"/>
    </location>
</feature>
<feature type="transmembrane region" description="Helical" evidence="3">
    <location>
        <begin position="569"/>
        <end position="591"/>
    </location>
</feature>
<gene>
    <name evidence="5" type="ORF">EDS130_LOCUS889</name>
    <name evidence="6" type="ORF">XAT740_LOCUS35525</name>
</gene>
<feature type="region of interest" description="Disordered" evidence="2">
    <location>
        <begin position="296"/>
        <end position="339"/>
    </location>
</feature>
<dbReference type="CDD" id="cd17352">
    <property type="entry name" value="MFS_MCT_SLC16"/>
    <property type="match status" value="1"/>
</dbReference>
<dbReference type="GO" id="GO:0008028">
    <property type="term" value="F:monocarboxylic acid transmembrane transporter activity"/>
    <property type="evidence" value="ECO:0007669"/>
    <property type="project" value="TreeGrafter"/>
</dbReference>
<keyword evidence="3" id="KW-1133">Transmembrane helix</keyword>
<feature type="transmembrane region" description="Helical" evidence="3">
    <location>
        <begin position="43"/>
        <end position="66"/>
    </location>
</feature>
<dbReference type="PANTHER" id="PTHR11360">
    <property type="entry name" value="MONOCARBOXYLATE TRANSPORTER"/>
    <property type="match status" value="1"/>
</dbReference>
<evidence type="ECO:0000256" key="2">
    <source>
        <dbReference type="SAM" id="MobiDB-lite"/>
    </source>
</evidence>
<reference evidence="6" key="1">
    <citation type="submission" date="2021-02" db="EMBL/GenBank/DDBJ databases">
        <authorList>
            <person name="Nowell W R."/>
        </authorList>
    </citation>
    <scope>NUCLEOTIDE SEQUENCE</scope>
</reference>
<accession>A0A815MR49</accession>
<keyword evidence="7" id="KW-1185">Reference proteome</keyword>